<dbReference type="GO" id="GO:0016020">
    <property type="term" value="C:membrane"/>
    <property type="evidence" value="ECO:0007669"/>
    <property type="project" value="UniProtKB-SubCell"/>
</dbReference>
<evidence type="ECO:0000256" key="4">
    <source>
        <dbReference type="ARBA" id="ARBA00022989"/>
    </source>
</evidence>
<keyword evidence="3" id="KW-0812">Transmembrane</keyword>
<dbReference type="PANTHER" id="PTHR11453">
    <property type="entry name" value="ANION EXCHANGE PROTEIN"/>
    <property type="match status" value="1"/>
</dbReference>
<evidence type="ECO:0000313" key="7">
    <source>
        <dbReference type="EMBL" id="ONM19679.1"/>
    </source>
</evidence>
<evidence type="ECO:0000256" key="2">
    <source>
        <dbReference type="ARBA" id="ARBA00006262"/>
    </source>
</evidence>
<dbReference type="GO" id="GO:0005452">
    <property type="term" value="F:solute:inorganic anion antiporter activity"/>
    <property type="evidence" value="ECO:0007669"/>
    <property type="project" value="InterPro"/>
</dbReference>
<comment type="similarity">
    <text evidence="2">Belongs to the anion exchanger (TC 2.A.31.3) family.</text>
</comment>
<keyword evidence="5" id="KW-0472">Membrane</keyword>
<proteinExistence type="inferred from homology"/>
<dbReference type="SMR" id="A0A1D6EHS7"/>
<gene>
    <name evidence="7" type="ORF">ZEAMMB73_Zm00001d004852</name>
</gene>
<dbReference type="AlphaFoldDB" id="A0A1D6EHS7"/>
<evidence type="ECO:0000256" key="5">
    <source>
        <dbReference type="ARBA" id="ARBA00023136"/>
    </source>
</evidence>
<evidence type="ECO:0000256" key="1">
    <source>
        <dbReference type="ARBA" id="ARBA00004141"/>
    </source>
</evidence>
<protein>
    <recommendedName>
        <fullName evidence="6">Bicarbonate transporter-like transmembrane domain-containing protein</fullName>
    </recommendedName>
</protein>
<organism evidence="7">
    <name type="scientific">Zea mays</name>
    <name type="common">Maize</name>
    <dbReference type="NCBI Taxonomy" id="4577"/>
    <lineage>
        <taxon>Eukaryota</taxon>
        <taxon>Viridiplantae</taxon>
        <taxon>Streptophyta</taxon>
        <taxon>Embryophyta</taxon>
        <taxon>Tracheophyta</taxon>
        <taxon>Spermatophyta</taxon>
        <taxon>Magnoliopsida</taxon>
        <taxon>Liliopsida</taxon>
        <taxon>Poales</taxon>
        <taxon>Poaceae</taxon>
        <taxon>PACMAD clade</taxon>
        <taxon>Panicoideae</taxon>
        <taxon>Andropogonodae</taxon>
        <taxon>Andropogoneae</taxon>
        <taxon>Tripsacinae</taxon>
        <taxon>Zea</taxon>
    </lineage>
</organism>
<dbReference type="EMBL" id="CM007648">
    <property type="protein sequence ID" value="ONM19679.1"/>
    <property type="molecule type" value="Genomic_DNA"/>
</dbReference>
<dbReference type="InterPro" id="IPR003020">
    <property type="entry name" value="HCO3_transpt_euk"/>
</dbReference>
<dbReference type="GO" id="GO:0006820">
    <property type="term" value="P:monoatomic anion transport"/>
    <property type="evidence" value="ECO:0007669"/>
    <property type="project" value="InterPro"/>
</dbReference>
<dbReference type="STRING" id="4577.A0A1D6EHS7"/>
<sequence length="170" mass="19533">MPVIRMIPTSVLLGYFAYMAIDSLPVNQFWERIQLLFITERRRYKVLEGPHASFILQRDWIEPRHMTRRSSKATLSRVSAMHLLVHDLLEVVRMNVPHIGTGIGVEADKFHQHWRHDCHSYPVHTASSPSFIVTLAVPIPEHGCQGRAVRDKFAMLGQSQEPRGCSHRSC</sequence>
<dbReference type="InParanoid" id="A0A1D6EHS7"/>
<accession>A0A1D6EHS7</accession>
<dbReference type="PANTHER" id="PTHR11453:SF40">
    <property type="entry name" value="BORON TRANSPORTER 4-RELATED"/>
    <property type="match status" value="1"/>
</dbReference>
<comment type="subcellular location">
    <subcellularLocation>
        <location evidence="1">Membrane</location>
        <topology evidence="1">Multi-pass membrane protein</topology>
    </subcellularLocation>
</comment>
<dbReference type="InterPro" id="IPR011531">
    <property type="entry name" value="HCO3_transpt-like_TM_dom"/>
</dbReference>
<dbReference type="Pfam" id="PF00955">
    <property type="entry name" value="HCO3_cotransp"/>
    <property type="match status" value="1"/>
</dbReference>
<keyword evidence="4" id="KW-1133">Transmembrane helix</keyword>
<name>A0A1D6EHS7_MAIZE</name>
<evidence type="ECO:0000256" key="3">
    <source>
        <dbReference type="ARBA" id="ARBA00022692"/>
    </source>
</evidence>
<feature type="domain" description="Bicarbonate transporter-like transmembrane" evidence="6">
    <location>
        <begin position="2"/>
        <end position="41"/>
    </location>
</feature>
<reference evidence="7" key="1">
    <citation type="submission" date="2015-12" db="EMBL/GenBank/DDBJ databases">
        <title>Update maize B73 reference genome by single molecule sequencing technologies.</title>
        <authorList>
            <consortium name="Maize Genome Sequencing Project"/>
            <person name="Ware D."/>
        </authorList>
    </citation>
    <scope>NUCLEOTIDE SEQUENCE [LARGE SCALE GENOMIC DNA]</scope>
    <source>
        <tissue evidence="7">Seedling</tissue>
    </source>
</reference>
<dbReference type="IntAct" id="A0A1D6EHS7">
    <property type="interactions" value="1"/>
</dbReference>
<evidence type="ECO:0000259" key="6">
    <source>
        <dbReference type="Pfam" id="PF00955"/>
    </source>
</evidence>